<keyword evidence="1 4" id="KW-0227">DNA damage</keyword>
<dbReference type="SUPFAM" id="SSF50249">
    <property type="entry name" value="Nucleic acid-binding proteins"/>
    <property type="match status" value="1"/>
</dbReference>
<comment type="similarity">
    <text evidence="4">Belongs to the RecO family.</text>
</comment>
<dbReference type="PANTHER" id="PTHR33991">
    <property type="entry name" value="DNA REPAIR PROTEIN RECO"/>
    <property type="match status" value="1"/>
</dbReference>
<dbReference type="Gene3D" id="2.40.50.140">
    <property type="entry name" value="Nucleic acid-binding proteins"/>
    <property type="match status" value="1"/>
</dbReference>
<dbReference type="AlphaFoldDB" id="A0A2H0V580"/>
<keyword evidence="2 4" id="KW-0233">DNA recombination</keyword>
<dbReference type="GO" id="GO:0006302">
    <property type="term" value="P:double-strand break repair"/>
    <property type="evidence" value="ECO:0007669"/>
    <property type="project" value="TreeGrafter"/>
</dbReference>
<keyword evidence="3 4" id="KW-0234">DNA repair</keyword>
<dbReference type="InterPro" id="IPR012340">
    <property type="entry name" value="NA-bd_OB-fold"/>
</dbReference>
<reference evidence="7" key="1">
    <citation type="submission" date="2017-09" db="EMBL/GenBank/DDBJ databases">
        <title>Depth-based differentiation of microbial function through sediment-hosted aquifers and enrichment of novel symbionts in the deep terrestrial subsurface.</title>
        <authorList>
            <person name="Probst A.J."/>
            <person name="Ladd B."/>
            <person name="Jarett J.K."/>
            <person name="Geller-Mcgrath D.E."/>
            <person name="Sieber C.M.K."/>
            <person name="Emerson J.B."/>
            <person name="Anantharaman K."/>
            <person name="Thomas B.C."/>
            <person name="Malmstrom R."/>
            <person name="Stieglmeier M."/>
            <person name="Klingl A."/>
            <person name="Woyke T."/>
            <person name="Ryan C.M."/>
            <person name="Banfield J.F."/>
        </authorList>
    </citation>
    <scope>NUCLEOTIDE SEQUENCE [LARGE SCALE GENOMIC DNA]</scope>
</reference>
<dbReference type="InterPro" id="IPR037278">
    <property type="entry name" value="ARFGAP/RecO"/>
</dbReference>
<dbReference type="PANTHER" id="PTHR33991:SF1">
    <property type="entry name" value="DNA REPAIR PROTEIN RECO"/>
    <property type="match status" value="1"/>
</dbReference>
<dbReference type="HAMAP" id="MF_00201">
    <property type="entry name" value="RecO"/>
    <property type="match status" value="1"/>
</dbReference>
<dbReference type="NCBIfam" id="TIGR00613">
    <property type="entry name" value="reco"/>
    <property type="match status" value="1"/>
</dbReference>
<dbReference type="Pfam" id="PF11967">
    <property type="entry name" value="RecO_N"/>
    <property type="match status" value="1"/>
</dbReference>
<evidence type="ECO:0000256" key="3">
    <source>
        <dbReference type="ARBA" id="ARBA00023204"/>
    </source>
</evidence>
<evidence type="ECO:0000256" key="2">
    <source>
        <dbReference type="ARBA" id="ARBA00023172"/>
    </source>
</evidence>
<gene>
    <name evidence="4 6" type="primary">recO</name>
    <name evidence="6" type="ORF">COT99_00320</name>
</gene>
<dbReference type="InterPro" id="IPR003717">
    <property type="entry name" value="RecO"/>
</dbReference>
<feature type="domain" description="DNA replication/recombination mediator RecO N-terminal" evidence="5">
    <location>
        <begin position="4"/>
        <end position="74"/>
    </location>
</feature>
<accession>A0A2H0V580</accession>
<dbReference type="EMBL" id="PFAR01000005">
    <property type="protein sequence ID" value="PIR93500.1"/>
    <property type="molecule type" value="Genomic_DNA"/>
</dbReference>
<evidence type="ECO:0000259" key="5">
    <source>
        <dbReference type="Pfam" id="PF11967"/>
    </source>
</evidence>
<dbReference type="InterPro" id="IPR022572">
    <property type="entry name" value="DNA_rep/recomb_RecO_N"/>
</dbReference>
<protein>
    <recommendedName>
        <fullName evidence="4">DNA repair protein RecO</fullName>
    </recommendedName>
    <alternativeName>
        <fullName evidence="4">Recombination protein O</fullName>
    </alternativeName>
</protein>
<evidence type="ECO:0000313" key="6">
    <source>
        <dbReference type="EMBL" id="PIR93500.1"/>
    </source>
</evidence>
<comment type="function">
    <text evidence="4">Involved in DNA repair and RecF pathway recombination.</text>
</comment>
<evidence type="ECO:0000256" key="4">
    <source>
        <dbReference type="HAMAP-Rule" id="MF_00201"/>
    </source>
</evidence>
<name>A0A2H0V580_9BACT</name>
<sequence length="212" mass="24290">MEVTQKTKAIILRREFFNESDSRVFVYTQDFGKLDLIARGTQKLSSKLAAHIEPLNLAEIMIIKGRQYDYLGSCVSEEIFSGIKDNYEKSITAGEAVRAVDEIVKGEEKDERIFLMLKKFLETLNIAGSEAALFRLQILKNAFVLKLISILGYQPKLDGFKIGELKPAQDVISAMRIVLENKFSNLINFEFDEILTKNLEDVILKYKMYIFD</sequence>
<organism evidence="6 7">
    <name type="scientific">Candidatus Falkowbacteria bacterium CG10_big_fil_rev_8_21_14_0_10_43_10</name>
    <dbReference type="NCBI Taxonomy" id="1974567"/>
    <lineage>
        <taxon>Bacteria</taxon>
        <taxon>Candidatus Falkowiibacteriota</taxon>
    </lineage>
</organism>
<proteinExistence type="inferred from homology"/>
<evidence type="ECO:0000256" key="1">
    <source>
        <dbReference type="ARBA" id="ARBA00022763"/>
    </source>
</evidence>
<dbReference type="GO" id="GO:0043590">
    <property type="term" value="C:bacterial nucleoid"/>
    <property type="evidence" value="ECO:0007669"/>
    <property type="project" value="TreeGrafter"/>
</dbReference>
<comment type="caution">
    <text evidence="6">The sequence shown here is derived from an EMBL/GenBank/DDBJ whole genome shotgun (WGS) entry which is preliminary data.</text>
</comment>
<evidence type="ECO:0000313" key="7">
    <source>
        <dbReference type="Proteomes" id="UP000228626"/>
    </source>
</evidence>
<dbReference type="GO" id="GO:0006310">
    <property type="term" value="P:DNA recombination"/>
    <property type="evidence" value="ECO:0007669"/>
    <property type="project" value="UniProtKB-UniRule"/>
</dbReference>
<dbReference type="SUPFAM" id="SSF57863">
    <property type="entry name" value="ArfGap/RecO-like zinc finger"/>
    <property type="match status" value="1"/>
</dbReference>
<dbReference type="Proteomes" id="UP000228626">
    <property type="component" value="Unassembled WGS sequence"/>
</dbReference>